<organism evidence="3 4">
    <name type="scientific">Terrihalobacillus insolitus</name>
    <dbReference type="NCBI Taxonomy" id="2950438"/>
    <lineage>
        <taxon>Bacteria</taxon>
        <taxon>Bacillati</taxon>
        <taxon>Bacillota</taxon>
        <taxon>Bacilli</taxon>
        <taxon>Bacillales</taxon>
        <taxon>Bacillaceae</taxon>
        <taxon>Terrihalobacillus</taxon>
    </lineage>
</organism>
<name>A0A9X4AMH8_9BACI</name>
<keyword evidence="2" id="KW-0732">Signal</keyword>
<accession>A0A9X4AMH8</accession>
<dbReference type="RefSeq" id="WP_272437114.1">
    <property type="nucleotide sequence ID" value="NZ_JAMQKB010000013.1"/>
</dbReference>
<dbReference type="InterPro" id="IPR014194">
    <property type="entry name" value="Spore_III_AE"/>
</dbReference>
<keyword evidence="1" id="KW-0812">Transmembrane</keyword>
<feature type="chain" id="PRO_5040929394" evidence="2">
    <location>
        <begin position="25"/>
        <end position="390"/>
    </location>
</feature>
<proteinExistence type="predicted"/>
<feature type="transmembrane region" description="Helical" evidence="1">
    <location>
        <begin position="163"/>
        <end position="188"/>
    </location>
</feature>
<dbReference type="Pfam" id="PF09546">
    <property type="entry name" value="Spore_III_AE"/>
    <property type="match status" value="1"/>
</dbReference>
<dbReference type="NCBIfam" id="TIGR02829">
    <property type="entry name" value="spore_III_AE"/>
    <property type="match status" value="1"/>
</dbReference>
<feature type="transmembrane region" description="Helical" evidence="1">
    <location>
        <begin position="305"/>
        <end position="338"/>
    </location>
</feature>
<dbReference type="AlphaFoldDB" id="A0A9X4AMH8"/>
<keyword evidence="4" id="KW-1185">Reference proteome</keyword>
<dbReference type="EMBL" id="JAMQKB010000013">
    <property type="protein sequence ID" value="MDC3425306.1"/>
    <property type="molecule type" value="Genomic_DNA"/>
</dbReference>
<evidence type="ECO:0000256" key="1">
    <source>
        <dbReference type="SAM" id="Phobius"/>
    </source>
</evidence>
<reference evidence="3" key="1">
    <citation type="submission" date="2022-06" db="EMBL/GenBank/DDBJ databases">
        <title>Aquibacillus sp. a new bacterium isolated from soil saline samples.</title>
        <authorList>
            <person name="Galisteo C."/>
            <person name="De La Haba R."/>
            <person name="Sanchez-Porro C."/>
            <person name="Ventosa A."/>
        </authorList>
    </citation>
    <scope>NUCLEOTIDE SEQUENCE</scope>
    <source>
        <strain evidence="3">3ASR75-11</strain>
    </source>
</reference>
<feature type="transmembrane region" description="Helical" evidence="1">
    <location>
        <begin position="130"/>
        <end position="151"/>
    </location>
</feature>
<feature type="transmembrane region" description="Helical" evidence="1">
    <location>
        <begin position="358"/>
        <end position="381"/>
    </location>
</feature>
<dbReference type="Proteomes" id="UP001145050">
    <property type="component" value="Unassembled WGS sequence"/>
</dbReference>
<evidence type="ECO:0000256" key="2">
    <source>
        <dbReference type="SAM" id="SignalP"/>
    </source>
</evidence>
<evidence type="ECO:0000313" key="4">
    <source>
        <dbReference type="Proteomes" id="UP001145050"/>
    </source>
</evidence>
<feature type="signal peptide" evidence="2">
    <location>
        <begin position="1"/>
        <end position="24"/>
    </location>
</feature>
<feature type="transmembrane region" description="Helical" evidence="1">
    <location>
        <begin position="101"/>
        <end position="118"/>
    </location>
</feature>
<keyword evidence="1" id="KW-1133">Transmembrane helix</keyword>
<sequence length="390" mass="42305">MFKYAPIIVVLFVGLSFFPKQALAAPDNNQTVDLQTFDALSFDEINRYWNKVVDEYGGYLPEIKKSNFLEFIKGEGTVSVKDWITGMLTYLFYEIVMNGKLLGSLILLTIFSVLLQTIQNAFENHAVSKVAYAIVYLVLIVLALNSFYLAVSYAKEAIDMMGSFMLALLPLMLGLMASFGNVVAVSFFHPIVVFLINASGVLISNIVLPLFFLSALLCIVSTLNEKYNVTQLANLLRNSGLALLGVFLTIFLGVISVQGAASAIQDGVAMKTAKFVTGNFIPVVGRMFTDAADTVLSASLILKNAIGIVGVIIVLGLALFPAVKVFAIAVIYKFAAALLQPIGDGPVIKSMDTISKHILFVFAALLVVTVMFFLAIVIIVASSNVTMMLR</sequence>
<feature type="transmembrane region" description="Helical" evidence="1">
    <location>
        <begin position="200"/>
        <end position="223"/>
    </location>
</feature>
<evidence type="ECO:0000313" key="3">
    <source>
        <dbReference type="EMBL" id="MDC3425306.1"/>
    </source>
</evidence>
<comment type="caution">
    <text evidence="3">The sequence shown here is derived from an EMBL/GenBank/DDBJ whole genome shotgun (WGS) entry which is preliminary data.</text>
</comment>
<protein>
    <submittedName>
        <fullName evidence="3">Stage III sporulation protein AE</fullName>
    </submittedName>
</protein>
<feature type="transmembrane region" description="Helical" evidence="1">
    <location>
        <begin position="243"/>
        <end position="264"/>
    </location>
</feature>
<keyword evidence="1" id="KW-0472">Membrane</keyword>
<gene>
    <name evidence="3" type="primary">spoIIIAE</name>
    <name evidence="3" type="ORF">NC797_12425</name>
</gene>